<dbReference type="EMBL" id="JASCZI010241757">
    <property type="protein sequence ID" value="MED6206460.1"/>
    <property type="molecule type" value="Genomic_DNA"/>
</dbReference>
<accession>A0ABU6Y9H7</accession>
<protein>
    <submittedName>
        <fullName evidence="2">Uncharacterized protein</fullName>
    </submittedName>
</protein>
<gene>
    <name evidence="2" type="ORF">PIB30_026789</name>
</gene>
<name>A0ABU6Y9H7_9FABA</name>
<organism evidence="2 3">
    <name type="scientific">Stylosanthes scabra</name>
    <dbReference type="NCBI Taxonomy" id="79078"/>
    <lineage>
        <taxon>Eukaryota</taxon>
        <taxon>Viridiplantae</taxon>
        <taxon>Streptophyta</taxon>
        <taxon>Embryophyta</taxon>
        <taxon>Tracheophyta</taxon>
        <taxon>Spermatophyta</taxon>
        <taxon>Magnoliopsida</taxon>
        <taxon>eudicotyledons</taxon>
        <taxon>Gunneridae</taxon>
        <taxon>Pentapetalae</taxon>
        <taxon>rosids</taxon>
        <taxon>fabids</taxon>
        <taxon>Fabales</taxon>
        <taxon>Fabaceae</taxon>
        <taxon>Papilionoideae</taxon>
        <taxon>50 kb inversion clade</taxon>
        <taxon>dalbergioids sensu lato</taxon>
        <taxon>Dalbergieae</taxon>
        <taxon>Pterocarpus clade</taxon>
        <taxon>Stylosanthes</taxon>
    </lineage>
</organism>
<evidence type="ECO:0000256" key="1">
    <source>
        <dbReference type="SAM" id="Phobius"/>
    </source>
</evidence>
<sequence>MSTLNSKKKDPSKVDKDLDGLVFYVEVNPALNAILIPSLFYSRHAQTLQECMIIVDERRNRVQVRIMKGYRSAHIVEGIDSLIALYRLHSGGTIKMRYLPKQVFYLIKVRDRKMRALPILQQNHHAMLVAPSTMKEKQPSFEESFFQKVETL</sequence>
<keyword evidence="1" id="KW-0472">Membrane</keyword>
<reference evidence="2 3" key="1">
    <citation type="journal article" date="2023" name="Plants (Basel)">
        <title>Bridging the Gap: Combining Genomics and Transcriptomics Approaches to Understand Stylosanthes scabra, an Orphan Legume from the Brazilian Caatinga.</title>
        <authorList>
            <person name="Ferreira-Neto J.R.C."/>
            <person name="da Silva M.D."/>
            <person name="Binneck E."/>
            <person name="de Melo N.F."/>
            <person name="da Silva R.H."/>
            <person name="de Melo A.L.T.M."/>
            <person name="Pandolfi V."/>
            <person name="Bustamante F.O."/>
            <person name="Brasileiro-Vidal A.C."/>
            <person name="Benko-Iseppon A.M."/>
        </authorList>
    </citation>
    <scope>NUCLEOTIDE SEQUENCE [LARGE SCALE GENOMIC DNA]</scope>
    <source>
        <tissue evidence="2">Leaves</tissue>
    </source>
</reference>
<evidence type="ECO:0000313" key="3">
    <source>
        <dbReference type="Proteomes" id="UP001341840"/>
    </source>
</evidence>
<dbReference type="Proteomes" id="UP001341840">
    <property type="component" value="Unassembled WGS sequence"/>
</dbReference>
<feature type="transmembrane region" description="Helical" evidence="1">
    <location>
        <begin position="21"/>
        <end position="41"/>
    </location>
</feature>
<comment type="caution">
    <text evidence="2">The sequence shown here is derived from an EMBL/GenBank/DDBJ whole genome shotgun (WGS) entry which is preliminary data.</text>
</comment>
<proteinExistence type="predicted"/>
<evidence type="ECO:0000313" key="2">
    <source>
        <dbReference type="EMBL" id="MED6206460.1"/>
    </source>
</evidence>
<keyword evidence="3" id="KW-1185">Reference proteome</keyword>
<keyword evidence="1" id="KW-0812">Transmembrane</keyword>
<keyword evidence="1" id="KW-1133">Transmembrane helix</keyword>